<feature type="region of interest" description="Disordered" evidence="1">
    <location>
        <begin position="1"/>
        <end position="114"/>
    </location>
</feature>
<evidence type="ECO:0000256" key="1">
    <source>
        <dbReference type="SAM" id="MobiDB-lite"/>
    </source>
</evidence>
<dbReference type="OMA" id="PQENHIA"/>
<keyword evidence="4" id="KW-0282">Flagellum</keyword>
<dbReference type="Proteomes" id="UP000253065">
    <property type="component" value="Unassembled WGS sequence"/>
</dbReference>
<evidence type="ECO:0000313" key="5">
    <source>
        <dbReference type="Proteomes" id="UP000252795"/>
    </source>
</evidence>
<dbReference type="PANTHER" id="PTHR37533:SF2">
    <property type="entry name" value="FLAGELLAR HOOK-LENGTH CONTROL PROTEIN"/>
    <property type="match status" value="1"/>
</dbReference>
<dbReference type="InterPro" id="IPR052563">
    <property type="entry name" value="FliK"/>
</dbReference>
<dbReference type="Gene3D" id="3.30.750.140">
    <property type="match status" value="1"/>
</dbReference>
<dbReference type="RefSeq" id="WP_011785463.1">
    <property type="nucleotide sequence ID" value="NZ_JAHVKK010000002.1"/>
</dbReference>
<protein>
    <submittedName>
        <fullName evidence="4">Flagellar hook-length control protein FliK</fullName>
    </submittedName>
</protein>
<evidence type="ECO:0000259" key="2">
    <source>
        <dbReference type="Pfam" id="PF02120"/>
    </source>
</evidence>
<keyword evidence="4" id="KW-0969">Cilium</keyword>
<dbReference type="Proteomes" id="UP000252795">
    <property type="component" value="Unassembled WGS sequence"/>
</dbReference>
<feature type="compositionally biased region" description="Low complexity" evidence="1">
    <location>
        <begin position="95"/>
        <end position="109"/>
    </location>
</feature>
<accession>A0A368VA02</accession>
<evidence type="ECO:0000313" key="4">
    <source>
        <dbReference type="EMBL" id="RCW37956.1"/>
    </source>
</evidence>
<sequence>MQQTILPQAPAKTSQPEVGAAKSQGRKDPEAGDSRFDELSRAEQKRMDAKRAERRDQADAAQERKAADRADEKAEASGTRPEKNDTPTDQKQVADSDSPARPSSASDTSNTGDTEADDALVVAEPLMPLTFANLQSLYPAAANQSGTGGPESLASNMALTGTQATPGLIKGLPGQTSAGGGSTALAPGMQLTDLLAGATSAESARPVDPTSLLSNPRFQSVMDTAAQQAAQPGKLAADANIPLRGYTTSVDVPVGQAEWGDKVMGKLSWLTARNMSVAEIHLTPPDMGPMEVKVKVHNDQASVTVHAANPVVREQLEQHSHRLRDMLGEQGLSLGQFDVSDQGGQQAGGESGEAGEGDGRSSGGSSLASHDADAESLSTGQLDLGWRGEVDVFA</sequence>
<feature type="compositionally biased region" description="Basic and acidic residues" evidence="1">
    <location>
        <begin position="25"/>
        <end position="94"/>
    </location>
</feature>
<feature type="compositionally biased region" description="Gly residues" evidence="1">
    <location>
        <begin position="345"/>
        <end position="354"/>
    </location>
</feature>
<keyword evidence="4" id="KW-0966">Cell projection</keyword>
<proteinExistence type="predicted"/>
<dbReference type="PANTHER" id="PTHR37533">
    <property type="entry name" value="FLAGELLAR HOOK-LENGTH CONTROL PROTEIN"/>
    <property type="match status" value="1"/>
</dbReference>
<dbReference type="CDD" id="cd17470">
    <property type="entry name" value="T3SS_Flik_C"/>
    <property type="match status" value="1"/>
</dbReference>
<feature type="region of interest" description="Disordered" evidence="1">
    <location>
        <begin position="335"/>
        <end position="381"/>
    </location>
</feature>
<reference evidence="4 5" key="1">
    <citation type="submission" date="2018-07" db="EMBL/GenBank/DDBJ databases">
        <title>Freshwater and sediment microbial communities from various areas in North America, analyzing microbe dynamics in response to fracking.</title>
        <authorList>
            <person name="Lamendella R."/>
        </authorList>
    </citation>
    <scope>NUCLEOTIDE SEQUENCE [LARGE SCALE GENOMIC DNA]</scope>
    <source>
        <strain evidence="4 5">114E</strain>
        <strain evidence="3 6">114E_o</strain>
    </source>
</reference>
<dbReference type="InterPro" id="IPR038610">
    <property type="entry name" value="FliK-like_C_sf"/>
</dbReference>
<feature type="domain" description="Flagellar hook-length control protein-like C-terminal" evidence="2">
    <location>
        <begin position="269"/>
        <end position="347"/>
    </location>
</feature>
<comment type="caution">
    <text evidence="4">The sequence shown here is derived from an EMBL/GenBank/DDBJ whole genome shotgun (WGS) entry which is preliminary data.</text>
</comment>
<evidence type="ECO:0000313" key="3">
    <source>
        <dbReference type="EMBL" id="RBP77110.1"/>
    </source>
</evidence>
<keyword evidence="6" id="KW-1185">Reference proteome</keyword>
<dbReference type="Pfam" id="PF02120">
    <property type="entry name" value="Flg_hook"/>
    <property type="match status" value="1"/>
</dbReference>
<name>A0A368VA02_MARNT</name>
<dbReference type="EMBL" id="QPJB01000001">
    <property type="protein sequence ID" value="RCW37956.1"/>
    <property type="molecule type" value="Genomic_DNA"/>
</dbReference>
<feature type="compositionally biased region" description="Polar residues" evidence="1">
    <location>
        <begin position="1"/>
        <end position="16"/>
    </location>
</feature>
<organism evidence="4 5">
    <name type="scientific">Marinobacter nauticus</name>
    <name type="common">Marinobacter hydrocarbonoclasticus</name>
    <name type="synonym">Marinobacter aquaeolei</name>
    <dbReference type="NCBI Taxonomy" id="2743"/>
    <lineage>
        <taxon>Bacteria</taxon>
        <taxon>Pseudomonadati</taxon>
        <taxon>Pseudomonadota</taxon>
        <taxon>Gammaproteobacteria</taxon>
        <taxon>Pseudomonadales</taxon>
        <taxon>Marinobacteraceae</taxon>
        <taxon>Marinobacter</taxon>
    </lineage>
</organism>
<dbReference type="InterPro" id="IPR021136">
    <property type="entry name" value="Flagellar_hook_control-like_C"/>
</dbReference>
<gene>
    <name evidence="4" type="ORF">DET51_101299</name>
    <name evidence="3" type="ORF">DET64_101300</name>
</gene>
<dbReference type="EMBL" id="QNSA01000001">
    <property type="protein sequence ID" value="RBP77110.1"/>
    <property type="molecule type" value="Genomic_DNA"/>
</dbReference>
<evidence type="ECO:0000313" key="6">
    <source>
        <dbReference type="Proteomes" id="UP000253065"/>
    </source>
</evidence>
<dbReference type="AlphaFoldDB" id="A0A368VA02"/>